<reference evidence="1" key="1">
    <citation type="submission" date="2022-08" db="EMBL/GenBank/DDBJ databases">
        <title>Genome Sequence of Lecanicillium fungicola.</title>
        <authorList>
            <person name="Buettner E."/>
        </authorList>
    </citation>
    <scope>NUCLEOTIDE SEQUENCE</scope>
    <source>
        <strain evidence="1">Babe33</strain>
    </source>
</reference>
<gene>
    <name evidence="1" type="ORF">NQ176_g854</name>
</gene>
<organism evidence="1 2">
    <name type="scientific">Zarea fungicola</name>
    <dbReference type="NCBI Taxonomy" id="93591"/>
    <lineage>
        <taxon>Eukaryota</taxon>
        <taxon>Fungi</taxon>
        <taxon>Dikarya</taxon>
        <taxon>Ascomycota</taxon>
        <taxon>Pezizomycotina</taxon>
        <taxon>Sordariomycetes</taxon>
        <taxon>Hypocreomycetidae</taxon>
        <taxon>Hypocreales</taxon>
        <taxon>Cordycipitaceae</taxon>
        <taxon>Zarea</taxon>
    </lineage>
</organism>
<accession>A0ACC1NVA3</accession>
<name>A0ACC1NVA3_9HYPO</name>
<evidence type="ECO:0000313" key="1">
    <source>
        <dbReference type="EMBL" id="KAJ2983225.1"/>
    </source>
</evidence>
<keyword evidence="2" id="KW-1185">Reference proteome</keyword>
<proteinExistence type="predicted"/>
<protein>
    <submittedName>
        <fullName evidence="1">Uncharacterized protein</fullName>
    </submittedName>
</protein>
<evidence type="ECO:0000313" key="2">
    <source>
        <dbReference type="Proteomes" id="UP001143910"/>
    </source>
</evidence>
<comment type="caution">
    <text evidence="1">The sequence shown here is derived from an EMBL/GenBank/DDBJ whole genome shotgun (WGS) entry which is preliminary data.</text>
</comment>
<dbReference type="EMBL" id="JANJQO010000039">
    <property type="protein sequence ID" value="KAJ2983225.1"/>
    <property type="molecule type" value="Genomic_DNA"/>
</dbReference>
<dbReference type="Proteomes" id="UP001143910">
    <property type="component" value="Unassembled WGS sequence"/>
</dbReference>
<sequence>MARYKHSNLSDDGVEDDDLMAIASEQPHPGDESFLSRGSFGAASSPDRGNQANANSPWLFDDIVPFAEFSSVRVHDEPLPETVPIPTQMQNLHLEHAVNATERSRVDVSETCSTALRSSPCNPDYNSQIWEFDAESDCSRDAAAPSTSTENKKESTSKTKAANKKPQPQEQVREGKTYNTRPRRKIVYADDGNSSEDDDDPEEQYIPSAQNATGERTRQSEKQNCPKISSTQKSAKDANPKNIQSPCEDSNDAQDSASTREKKRKQRPKNPLPFNKQTQVILSRQPATPPLSEKRPKKRTTRWVSAPIYVASESEAEDSIVVASDILSEIEDCPELSESEEQLELRPDRPNEGSNVERRVSASPAPPVDEVPEANHGEELESNNRRTDHLNNNPSAGFHQIPQVQPVEEQRASTVADSTESTNITSPCVSEHSKISPEIRAPAELPKTQPLTVPSSARVDETPSSVFTALQAQQEYFGGLGILSSRHASKQDEDVNRRFQDVHGRIRMHLESKEKDVDVVVATYRKNGAGCVNRIQARFSKERQELSRKLQDDGDVFIRFLGAAKKVLRDGGKERQKVLKEMERNAQKRRQTSSVEVSRLTDFAKQLQLEVL</sequence>